<reference evidence="6 7" key="1">
    <citation type="submission" date="2019-04" db="EMBL/GenBank/DDBJ databases">
        <authorList>
            <person name="Van Vliet M D."/>
        </authorList>
    </citation>
    <scope>NUCLEOTIDE SEQUENCE [LARGE SCALE GENOMIC DNA]</scope>
    <source>
        <strain evidence="6 7">F1</strain>
    </source>
</reference>
<dbReference type="CDD" id="cd06170">
    <property type="entry name" value="LuxR_C_like"/>
    <property type="match status" value="1"/>
</dbReference>
<dbReference type="InterPro" id="IPR036388">
    <property type="entry name" value="WH-like_DNA-bd_sf"/>
</dbReference>
<dbReference type="InterPro" id="IPR001789">
    <property type="entry name" value="Sig_transdc_resp-reg_receiver"/>
</dbReference>
<dbReference type="PANTHER" id="PTHR43214:SF42">
    <property type="entry name" value="TRANSCRIPTIONAL REGULATORY PROTEIN DESR"/>
    <property type="match status" value="1"/>
</dbReference>
<dbReference type="PRINTS" id="PR00038">
    <property type="entry name" value="HTHLUXR"/>
</dbReference>
<dbReference type="InterPro" id="IPR058245">
    <property type="entry name" value="NreC/VraR/RcsB-like_REC"/>
</dbReference>
<dbReference type="SMART" id="SM00448">
    <property type="entry name" value="REC"/>
    <property type="match status" value="1"/>
</dbReference>
<evidence type="ECO:0000259" key="5">
    <source>
        <dbReference type="PROSITE" id="PS50110"/>
    </source>
</evidence>
<sequence>MIKIAIVEDNESYRKSLLKIIKLTDDMTCLGSFPSTEAYLKALKGSALKKPDILLLDLNLPGEHGLKMLPLLKETAPETDVIVLTQDSDFRTALEAFHLDAAGYLIKGASIDKIREVIRAIAEGGTYIDAQLSRVVLSVLCGHDATEKNPLSPREIQILKLLAQGFAQKEVAEKLELSYHTVCFHIRGTFKKLDVPNLTAAVAKATRQGLI</sequence>
<dbReference type="InterPro" id="IPR000792">
    <property type="entry name" value="Tscrpt_reg_LuxR_C"/>
</dbReference>
<feature type="domain" description="Response regulatory" evidence="5">
    <location>
        <begin position="3"/>
        <end position="122"/>
    </location>
</feature>
<dbReference type="PROSITE" id="PS50110">
    <property type="entry name" value="RESPONSE_REGULATORY"/>
    <property type="match status" value="1"/>
</dbReference>
<dbReference type="SMART" id="SM00421">
    <property type="entry name" value="HTH_LUXR"/>
    <property type="match status" value="1"/>
</dbReference>
<dbReference type="InterPro" id="IPR011006">
    <property type="entry name" value="CheY-like_superfamily"/>
</dbReference>
<keyword evidence="7" id="KW-1185">Reference proteome</keyword>
<dbReference type="SUPFAM" id="SSF46894">
    <property type="entry name" value="C-terminal effector domain of the bipartite response regulators"/>
    <property type="match status" value="1"/>
</dbReference>
<evidence type="ECO:0000256" key="3">
    <source>
        <dbReference type="PROSITE-ProRule" id="PRU00169"/>
    </source>
</evidence>
<feature type="domain" description="HTH luxR-type" evidence="4">
    <location>
        <begin position="144"/>
        <end position="209"/>
    </location>
</feature>
<dbReference type="EMBL" id="CAAHFG010000001">
    <property type="protein sequence ID" value="VGO13580.1"/>
    <property type="molecule type" value="Genomic_DNA"/>
</dbReference>
<dbReference type="PROSITE" id="PS50043">
    <property type="entry name" value="HTH_LUXR_2"/>
    <property type="match status" value="1"/>
</dbReference>
<keyword evidence="1 3" id="KW-0597">Phosphoprotein</keyword>
<dbReference type="Gene3D" id="3.40.50.2300">
    <property type="match status" value="1"/>
</dbReference>
<evidence type="ECO:0000313" key="6">
    <source>
        <dbReference type="EMBL" id="VGO13580.1"/>
    </source>
</evidence>
<dbReference type="GO" id="GO:0003677">
    <property type="term" value="F:DNA binding"/>
    <property type="evidence" value="ECO:0007669"/>
    <property type="project" value="UniProtKB-KW"/>
</dbReference>
<dbReference type="RefSeq" id="WP_136079142.1">
    <property type="nucleotide sequence ID" value="NZ_CAAHFG010000001.1"/>
</dbReference>
<name>A0A6C2U0U4_PONDE</name>
<evidence type="ECO:0000256" key="2">
    <source>
        <dbReference type="ARBA" id="ARBA00023125"/>
    </source>
</evidence>
<dbReference type="Proteomes" id="UP000366872">
    <property type="component" value="Unassembled WGS sequence"/>
</dbReference>
<dbReference type="GO" id="GO:0006355">
    <property type="term" value="P:regulation of DNA-templated transcription"/>
    <property type="evidence" value="ECO:0007669"/>
    <property type="project" value="InterPro"/>
</dbReference>
<dbReference type="InterPro" id="IPR039420">
    <property type="entry name" value="WalR-like"/>
</dbReference>
<dbReference type="AlphaFoldDB" id="A0A6C2U0U4"/>
<feature type="modified residue" description="4-aspartylphosphate" evidence="3">
    <location>
        <position position="57"/>
    </location>
</feature>
<organism evidence="6 7">
    <name type="scientific">Pontiella desulfatans</name>
    <dbReference type="NCBI Taxonomy" id="2750659"/>
    <lineage>
        <taxon>Bacteria</taxon>
        <taxon>Pseudomonadati</taxon>
        <taxon>Kiritimatiellota</taxon>
        <taxon>Kiritimatiellia</taxon>
        <taxon>Kiritimatiellales</taxon>
        <taxon>Pontiellaceae</taxon>
        <taxon>Pontiella</taxon>
    </lineage>
</organism>
<gene>
    <name evidence="6" type="primary">nreC_7</name>
    <name evidence="6" type="ORF">PDESU_02137</name>
</gene>
<dbReference type="CDD" id="cd17535">
    <property type="entry name" value="REC_NarL-like"/>
    <property type="match status" value="1"/>
</dbReference>
<evidence type="ECO:0000259" key="4">
    <source>
        <dbReference type="PROSITE" id="PS50043"/>
    </source>
</evidence>
<dbReference type="Pfam" id="PF00072">
    <property type="entry name" value="Response_reg"/>
    <property type="match status" value="1"/>
</dbReference>
<dbReference type="Pfam" id="PF00196">
    <property type="entry name" value="GerE"/>
    <property type="match status" value="1"/>
</dbReference>
<accession>A0A6C2U0U4</accession>
<dbReference type="SUPFAM" id="SSF52172">
    <property type="entry name" value="CheY-like"/>
    <property type="match status" value="1"/>
</dbReference>
<dbReference type="PANTHER" id="PTHR43214">
    <property type="entry name" value="TWO-COMPONENT RESPONSE REGULATOR"/>
    <property type="match status" value="1"/>
</dbReference>
<evidence type="ECO:0000313" key="7">
    <source>
        <dbReference type="Proteomes" id="UP000366872"/>
    </source>
</evidence>
<keyword evidence="2" id="KW-0238">DNA-binding</keyword>
<protein>
    <submittedName>
        <fullName evidence="6">Oxygen regulatory protein NreC</fullName>
    </submittedName>
</protein>
<dbReference type="Gene3D" id="1.10.10.10">
    <property type="entry name" value="Winged helix-like DNA-binding domain superfamily/Winged helix DNA-binding domain"/>
    <property type="match status" value="1"/>
</dbReference>
<dbReference type="InterPro" id="IPR016032">
    <property type="entry name" value="Sig_transdc_resp-reg_C-effctor"/>
</dbReference>
<proteinExistence type="predicted"/>
<dbReference type="GO" id="GO:0000160">
    <property type="term" value="P:phosphorelay signal transduction system"/>
    <property type="evidence" value="ECO:0007669"/>
    <property type="project" value="InterPro"/>
</dbReference>
<evidence type="ECO:0000256" key="1">
    <source>
        <dbReference type="ARBA" id="ARBA00022553"/>
    </source>
</evidence>